<organism evidence="8 9">
    <name type="scientific">Candidatus Aquitaenariimonas noxiae</name>
    <dbReference type="NCBI Taxonomy" id="1974741"/>
    <lineage>
        <taxon>Bacteria</taxon>
        <taxon>Pseudomonadati</taxon>
        <taxon>Candidatus Omnitrophota</taxon>
        <taxon>Candidatus Aquitaenariimonas</taxon>
    </lineage>
</organism>
<gene>
    <name evidence="8" type="primary">amrS</name>
    <name evidence="8" type="ORF">COS99_08450</name>
</gene>
<feature type="binding site" evidence="6">
    <location>
        <position position="87"/>
    </location>
    <ligand>
        <name>[4Fe-4S] cluster</name>
        <dbReference type="ChEBI" id="CHEBI:49883"/>
        <note>4Fe-4S-S-AdoMet</note>
    </ligand>
</feature>
<dbReference type="InterPro" id="IPR027596">
    <property type="entry name" value="AmmeMemoSam_rS"/>
</dbReference>
<dbReference type="InterPro" id="IPR016431">
    <property type="entry name" value="Pyrv-formate_lyase-activ_prd"/>
</dbReference>
<dbReference type="InterPro" id="IPR007197">
    <property type="entry name" value="rSAM"/>
</dbReference>
<evidence type="ECO:0000256" key="6">
    <source>
        <dbReference type="PIRSR" id="PIRSR004869-50"/>
    </source>
</evidence>
<evidence type="ECO:0000259" key="7">
    <source>
        <dbReference type="PROSITE" id="PS51918"/>
    </source>
</evidence>
<dbReference type="InterPro" id="IPR013785">
    <property type="entry name" value="Aldolase_TIM"/>
</dbReference>
<feature type="binding site" evidence="6">
    <location>
        <position position="90"/>
    </location>
    <ligand>
        <name>[4Fe-4S] cluster</name>
        <dbReference type="ChEBI" id="CHEBI:49883"/>
        <note>4Fe-4S-S-AdoMet</note>
    </ligand>
</feature>
<dbReference type="PANTHER" id="PTHR30352">
    <property type="entry name" value="PYRUVATE FORMATE-LYASE-ACTIVATING ENZYME"/>
    <property type="match status" value="1"/>
</dbReference>
<dbReference type="InterPro" id="IPR006638">
    <property type="entry name" value="Elp3/MiaA/NifB-like_rSAM"/>
</dbReference>
<evidence type="ECO:0000256" key="3">
    <source>
        <dbReference type="ARBA" id="ARBA00022723"/>
    </source>
</evidence>
<evidence type="ECO:0000256" key="5">
    <source>
        <dbReference type="ARBA" id="ARBA00023014"/>
    </source>
</evidence>
<dbReference type="EMBL" id="PEWV01000075">
    <property type="protein sequence ID" value="PIU40921.1"/>
    <property type="molecule type" value="Genomic_DNA"/>
</dbReference>
<dbReference type="Pfam" id="PF04055">
    <property type="entry name" value="Radical_SAM"/>
    <property type="match status" value="1"/>
</dbReference>
<dbReference type="GO" id="GO:0003824">
    <property type="term" value="F:catalytic activity"/>
    <property type="evidence" value="ECO:0007669"/>
    <property type="project" value="InterPro"/>
</dbReference>
<dbReference type="InterPro" id="IPR034457">
    <property type="entry name" value="Organic_radical-activating"/>
</dbReference>
<dbReference type="SMART" id="SM00729">
    <property type="entry name" value="Elp3"/>
    <property type="match status" value="1"/>
</dbReference>
<dbReference type="InterPro" id="IPR058240">
    <property type="entry name" value="rSAM_sf"/>
</dbReference>
<keyword evidence="1" id="KW-0004">4Fe-4S</keyword>
<reference evidence="8 9" key="1">
    <citation type="submission" date="2017-09" db="EMBL/GenBank/DDBJ databases">
        <title>Depth-based differentiation of microbial function through sediment-hosted aquifers and enrichment of novel symbionts in the deep terrestrial subsurface.</title>
        <authorList>
            <person name="Probst A.J."/>
            <person name="Ladd B."/>
            <person name="Jarett J.K."/>
            <person name="Geller-Mcgrath D.E."/>
            <person name="Sieber C.M."/>
            <person name="Emerson J.B."/>
            <person name="Anantharaman K."/>
            <person name="Thomas B.C."/>
            <person name="Malmstrom R."/>
            <person name="Stieglmeier M."/>
            <person name="Klingl A."/>
            <person name="Woyke T."/>
            <person name="Ryan C.M."/>
            <person name="Banfield J.F."/>
        </authorList>
    </citation>
    <scope>NUCLEOTIDE SEQUENCE [LARGE SCALE GENOMIC DNA]</scope>
    <source>
        <strain evidence="8">CG07_land_8_20_14_0_80_42_15</strain>
    </source>
</reference>
<dbReference type="AlphaFoldDB" id="A0A2J0KQL8"/>
<dbReference type="Proteomes" id="UP000230052">
    <property type="component" value="Unassembled WGS sequence"/>
</dbReference>
<keyword evidence="4 6" id="KW-0408">Iron</keyword>
<feature type="binding site" evidence="6">
    <location>
        <position position="83"/>
    </location>
    <ligand>
        <name>[4Fe-4S] cluster</name>
        <dbReference type="ChEBI" id="CHEBI:49883"/>
        <note>4Fe-4S-S-AdoMet</note>
    </ligand>
</feature>
<dbReference type="PANTHER" id="PTHR30352:SF5">
    <property type="entry name" value="PYRUVATE FORMATE-LYASE 1-ACTIVATING ENZYME"/>
    <property type="match status" value="1"/>
</dbReference>
<dbReference type="GO" id="GO:0046872">
    <property type="term" value="F:metal ion binding"/>
    <property type="evidence" value="ECO:0007669"/>
    <property type="project" value="UniProtKB-KW"/>
</dbReference>
<comment type="caution">
    <text evidence="8">The sequence shown here is derived from an EMBL/GenBank/DDBJ whole genome shotgun (WGS) entry which is preliminary data.</text>
</comment>
<dbReference type="NCBIfam" id="TIGR04337">
    <property type="entry name" value="AmmeMemoSam_rS"/>
    <property type="match status" value="1"/>
</dbReference>
<keyword evidence="2 6" id="KW-0949">S-adenosyl-L-methionine</keyword>
<dbReference type="SFLD" id="SFLDG01101">
    <property type="entry name" value="Uncharacterised_Radical_SAM_Su"/>
    <property type="match status" value="1"/>
</dbReference>
<name>A0A2J0KQL8_9BACT</name>
<evidence type="ECO:0000256" key="2">
    <source>
        <dbReference type="ARBA" id="ARBA00022691"/>
    </source>
</evidence>
<dbReference type="SUPFAM" id="SSF102114">
    <property type="entry name" value="Radical SAM enzymes"/>
    <property type="match status" value="1"/>
</dbReference>
<dbReference type="PIRSF" id="PIRSF004869">
    <property type="entry name" value="PflX_prd"/>
    <property type="match status" value="1"/>
</dbReference>
<feature type="domain" description="Radical SAM core" evidence="7">
    <location>
        <begin position="68"/>
        <end position="283"/>
    </location>
</feature>
<evidence type="ECO:0000256" key="4">
    <source>
        <dbReference type="ARBA" id="ARBA00023004"/>
    </source>
</evidence>
<sequence>MKKEAMLYKKLENQKVSCFLCSHRCMIGDSQYGVCGVRRNEKGTLFSYVYGEVIASHVDPIEKKPLYHFLPGSKSYSIATMGCNFRCGFCQNWEISQLSKRDGSLGGYELKPEEVVREAKKYGCKSISYTYTEPTIFFEYAYDTARIAKKEGIYNNFVTNGYMTKEALDAIESYLDAANVDLKSFRDEYYKTICMGRLQPVLDSIRYMRKLDIWVEITTLIIPGENDSEAELNDIAGFLAEVDKNMPWHISAFHPDYKFKDYSPTPIETLRKAKEIGKKNGLRYIYMGNVLEGGDTHCHNCGELLVKRSYFAPEVMNINAGKCPSCGTKIPGLWL</sequence>
<dbReference type="PROSITE" id="PS51918">
    <property type="entry name" value="RADICAL_SAM"/>
    <property type="match status" value="1"/>
</dbReference>
<proteinExistence type="predicted"/>
<evidence type="ECO:0000313" key="8">
    <source>
        <dbReference type="EMBL" id="PIU40921.1"/>
    </source>
</evidence>
<dbReference type="GO" id="GO:0051539">
    <property type="term" value="F:4 iron, 4 sulfur cluster binding"/>
    <property type="evidence" value="ECO:0007669"/>
    <property type="project" value="UniProtKB-KW"/>
</dbReference>
<dbReference type="Gene3D" id="3.20.20.70">
    <property type="entry name" value="Aldolase class I"/>
    <property type="match status" value="1"/>
</dbReference>
<keyword evidence="5 6" id="KW-0411">Iron-sulfur</keyword>
<accession>A0A2J0KQL8</accession>
<dbReference type="CDD" id="cd01335">
    <property type="entry name" value="Radical_SAM"/>
    <property type="match status" value="1"/>
</dbReference>
<evidence type="ECO:0000256" key="1">
    <source>
        <dbReference type="ARBA" id="ARBA00022485"/>
    </source>
</evidence>
<evidence type="ECO:0000313" key="9">
    <source>
        <dbReference type="Proteomes" id="UP000230052"/>
    </source>
</evidence>
<comment type="cofactor">
    <cofactor evidence="6">
        <name>[4Fe-4S] cluster</name>
        <dbReference type="ChEBI" id="CHEBI:49883"/>
    </cofactor>
    <text evidence="6">Binds 1 [4Fe-4S] cluster. The cluster is coordinated with 3 cysteines and an exchangeable S-adenosyl-L-methionine.</text>
</comment>
<keyword evidence="3 6" id="KW-0479">Metal-binding</keyword>
<dbReference type="SFLD" id="SFLDS00029">
    <property type="entry name" value="Radical_SAM"/>
    <property type="match status" value="1"/>
</dbReference>
<protein>
    <submittedName>
        <fullName evidence="8">AmmeMemoRadiSam system radical SAM enzyme</fullName>
    </submittedName>
</protein>